<dbReference type="Pfam" id="PF15926">
    <property type="entry name" value="RNF220"/>
    <property type="match status" value="1"/>
</dbReference>
<dbReference type="InterPro" id="IPR052443">
    <property type="entry name" value="E3_ubiq-ligase_RNF220-like"/>
</dbReference>
<dbReference type="PANTHER" id="PTHR13459:SF1">
    <property type="entry name" value="E3 UBIQUITIN-PROTEIN LIGASE RNF220 ISOFORM X1"/>
    <property type="match status" value="1"/>
</dbReference>
<name>A0A8H4VR86_9AGAR</name>
<feature type="coiled-coil region" evidence="1">
    <location>
        <begin position="196"/>
        <end position="223"/>
    </location>
</feature>
<evidence type="ECO:0000313" key="4">
    <source>
        <dbReference type="EMBL" id="KAF4619453.1"/>
    </source>
</evidence>
<keyword evidence="1" id="KW-0175">Coiled coil</keyword>
<organism evidence="4 5">
    <name type="scientific">Agrocybe pediades</name>
    <dbReference type="NCBI Taxonomy" id="84607"/>
    <lineage>
        <taxon>Eukaryota</taxon>
        <taxon>Fungi</taxon>
        <taxon>Dikarya</taxon>
        <taxon>Basidiomycota</taxon>
        <taxon>Agaricomycotina</taxon>
        <taxon>Agaricomycetes</taxon>
        <taxon>Agaricomycetidae</taxon>
        <taxon>Agaricales</taxon>
        <taxon>Agaricineae</taxon>
        <taxon>Strophariaceae</taxon>
        <taxon>Agrocybe</taxon>
    </lineage>
</organism>
<evidence type="ECO:0000259" key="3">
    <source>
        <dbReference type="Pfam" id="PF15926"/>
    </source>
</evidence>
<evidence type="ECO:0000256" key="2">
    <source>
        <dbReference type="SAM" id="MobiDB-lite"/>
    </source>
</evidence>
<gene>
    <name evidence="4" type="ORF">D9613_005297</name>
</gene>
<proteinExistence type="predicted"/>
<keyword evidence="5" id="KW-1185">Reference proteome</keyword>
<evidence type="ECO:0000256" key="1">
    <source>
        <dbReference type="SAM" id="Coils"/>
    </source>
</evidence>
<evidence type="ECO:0000313" key="5">
    <source>
        <dbReference type="Proteomes" id="UP000521872"/>
    </source>
</evidence>
<dbReference type="GO" id="GO:0016567">
    <property type="term" value="P:protein ubiquitination"/>
    <property type="evidence" value="ECO:0007669"/>
    <property type="project" value="TreeGrafter"/>
</dbReference>
<dbReference type="AlphaFoldDB" id="A0A8H4VR86"/>
<sequence length="378" mass="42323">MVLTITLNKGKGKKRAFEPLPEVVPLSVGSVSEPPHPTKRIKRGVETRPCPICDEHVPLRLLAKHAELESARVEEVIQKVGSTEVLHDKMLDEPGPSSRVRRSAVKALKSMTSARHASDPMEQSHKTIETVKRRRKKRYTKLKEMLREEDEGLTARNSWLRRYTGEEMVCPVCATTVRGDRDVLDAHVDACLAHQSQVLENARQQELLQLRAVEEEAEHWEDVDEDGNYVGDVRGAGFETLANDNGVDEEIDIDGDDQAIFGEAQFTENDIVPVNRSPGIIDDEDVDIEDVESAASLQNILTNRSTSKTPTPNETTVVRTARIDDGISEMDRLDVAITYARQRGDKAGLILALENKVKALVSLHYGFILRHYQLQLVL</sequence>
<feature type="region of interest" description="Disordered" evidence="2">
    <location>
        <begin position="111"/>
        <end position="133"/>
    </location>
</feature>
<dbReference type="EMBL" id="JAACJL010000016">
    <property type="protein sequence ID" value="KAF4619453.1"/>
    <property type="molecule type" value="Genomic_DNA"/>
</dbReference>
<feature type="domain" description="E3 ubiquitin-protein ligase RNF220 middle" evidence="3">
    <location>
        <begin position="48"/>
        <end position="274"/>
    </location>
</feature>
<dbReference type="PANTHER" id="PTHR13459">
    <property type="entry name" value="E3 UBIQUITIN-PROTEIN LIGASE RNF220 ISOFORM X1"/>
    <property type="match status" value="1"/>
</dbReference>
<dbReference type="Proteomes" id="UP000521872">
    <property type="component" value="Unassembled WGS sequence"/>
</dbReference>
<reference evidence="4 5" key="1">
    <citation type="submission" date="2019-12" db="EMBL/GenBank/DDBJ databases">
        <authorList>
            <person name="Floudas D."/>
            <person name="Bentzer J."/>
            <person name="Ahren D."/>
            <person name="Johansson T."/>
            <person name="Persson P."/>
            <person name="Tunlid A."/>
        </authorList>
    </citation>
    <scope>NUCLEOTIDE SEQUENCE [LARGE SCALE GENOMIC DNA]</scope>
    <source>
        <strain evidence="4 5">CBS 102.39</strain>
    </source>
</reference>
<protein>
    <recommendedName>
        <fullName evidence="3">E3 ubiquitin-protein ligase RNF220 middle domain-containing protein</fullName>
    </recommendedName>
</protein>
<accession>A0A8H4VR86</accession>
<feature type="compositionally biased region" description="Basic and acidic residues" evidence="2">
    <location>
        <begin position="116"/>
        <end position="131"/>
    </location>
</feature>
<dbReference type="GO" id="GO:0061630">
    <property type="term" value="F:ubiquitin protein ligase activity"/>
    <property type="evidence" value="ECO:0007669"/>
    <property type="project" value="TreeGrafter"/>
</dbReference>
<dbReference type="InterPro" id="IPR031824">
    <property type="entry name" value="RNF220_mid"/>
</dbReference>
<comment type="caution">
    <text evidence="4">The sequence shown here is derived from an EMBL/GenBank/DDBJ whole genome shotgun (WGS) entry which is preliminary data.</text>
</comment>